<keyword evidence="9" id="KW-1185">Reference proteome</keyword>
<feature type="signal peptide" evidence="6">
    <location>
        <begin position="1"/>
        <end position="20"/>
    </location>
</feature>
<evidence type="ECO:0000259" key="7">
    <source>
        <dbReference type="PROSITE" id="PS51123"/>
    </source>
</evidence>
<protein>
    <submittedName>
        <fullName evidence="8">OmpA family protein</fullName>
    </submittedName>
</protein>
<dbReference type="Pfam" id="PF04355">
    <property type="entry name" value="BamE"/>
    <property type="match status" value="1"/>
</dbReference>
<dbReference type="InterPro" id="IPR007450">
    <property type="entry name" value="BamE_dom"/>
</dbReference>
<proteinExistence type="predicted"/>
<evidence type="ECO:0000256" key="3">
    <source>
        <dbReference type="ARBA" id="ARBA00023136"/>
    </source>
</evidence>
<dbReference type="PANTHER" id="PTHR30329">
    <property type="entry name" value="STATOR ELEMENT OF FLAGELLAR MOTOR COMPLEX"/>
    <property type="match status" value="1"/>
</dbReference>
<dbReference type="PROSITE" id="PS51123">
    <property type="entry name" value="OMPA_2"/>
    <property type="match status" value="1"/>
</dbReference>
<dbReference type="Proteomes" id="UP001294570">
    <property type="component" value="Unassembled WGS sequence"/>
</dbReference>
<evidence type="ECO:0000256" key="5">
    <source>
        <dbReference type="PROSITE-ProRule" id="PRU00473"/>
    </source>
</evidence>
<comment type="caution">
    <text evidence="8">The sequence shown here is derived from an EMBL/GenBank/DDBJ whole genome shotgun (WGS) entry which is preliminary data.</text>
</comment>
<dbReference type="RefSeq" id="WP_321553489.1">
    <property type="nucleotide sequence ID" value="NZ_JAXIVU010000008.1"/>
</dbReference>
<organism evidence="8 9">
    <name type="scientific">Denitrificimonas halotolerans</name>
    <dbReference type="NCBI Taxonomy" id="3098930"/>
    <lineage>
        <taxon>Bacteria</taxon>
        <taxon>Pseudomonadati</taxon>
        <taxon>Pseudomonadota</taxon>
        <taxon>Gammaproteobacteria</taxon>
        <taxon>Pseudomonadales</taxon>
        <taxon>Pseudomonadaceae</taxon>
        <taxon>Denitrificimonas</taxon>
    </lineage>
</organism>
<dbReference type="PRINTS" id="PR01021">
    <property type="entry name" value="OMPADOMAIN"/>
</dbReference>
<evidence type="ECO:0000313" key="9">
    <source>
        <dbReference type="Proteomes" id="UP001294570"/>
    </source>
</evidence>
<keyword evidence="3 5" id="KW-0472">Membrane</keyword>
<reference evidence="8 9" key="1">
    <citation type="submission" date="2023-12" db="EMBL/GenBank/DDBJ databases">
        <title>Denitrificimonas halotolerans sp. nov.,a novel species isolated from landfill leachate.</title>
        <authorList>
            <person name="Wang S."/>
        </authorList>
    </citation>
    <scope>NUCLEOTIDE SEQUENCE [LARGE SCALE GENOMIC DNA]</scope>
    <source>
        <strain evidence="8 9">JX-1</strain>
    </source>
</reference>
<keyword evidence="2 6" id="KW-0732">Signal</keyword>
<dbReference type="InterPro" id="IPR006665">
    <property type="entry name" value="OmpA-like"/>
</dbReference>
<feature type="domain" description="OmpA-like" evidence="7">
    <location>
        <begin position="158"/>
        <end position="287"/>
    </location>
</feature>
<dbReference type="InterPro" id="IPR050330">
    <property type="entry name" value="Bact_OuterMem_StrucFunc"/>
</dbReference>
<dbReference type="PANTHER" id="PTHR30329:SF21">
    <property type="entry name" value="LIPOPROTEIN YIAD-RELATED"/>
    <property type="match status" value="1"/>
</dbReference>
<comment type="subcellular location">
    <subcellularLocation>
        <location evidence="1">Cell outer membrane</location>
    </subcellularLocation>
</comment>
<dbReference type="CDD" id="cd07185">
    <property type="entry name" value="OmpA_C-like"/>
    <property type="match status" value="1"/>
</dbReference>
<name>A0ABU5GQY0_9GAMM</name>
<dbReference type="InterPro" id="IPR037873">
    <property type="entry name" value="BamE-like"/>
</dbReference>
<dbReference type="Gene3D" id="3.30.1330.60">
    <property type="entry name" value="OmpA-like domain"/>
    <property type="match status" value="1"/>
</dbReference>
<keyword evidence="4" id="KW-0998">Cell outer membrane</keyword>
<dbReference type="PROSITE" id="PS51257">
    <property type="entry name" value="PROKAR_LIPOPROTEIN"/>
    <property type="match status" value="1"/>
</dbReference>
<dbReference type="SUPFAM" id="SSF103088">
    <property type="entry name" value="OmpA-like"/>
    <property type="match status" value="1"/>
</dbReference>
<dbReference type="Gene3D" id="3.30.1450.10">
    <property type="match status" value="1"/>
</dbReference>
<accession>A0ABU5GQY0</accession>
<evidence type="ECO:0000256" key="6">
    <source>
        <dbReference type="SAM" id="SignalP"/>
    </source>
</evidence>
<dbReference type="InterPro" id="IPR006664">
    <property type="entry name" value="OMP_bac"/>
</dbReference>
<dbReference type="Pfam" id="PF00691">
    <property type="entry name" value="OmpA"/>
    <property type="match status" value="1"/>
</dbReference>
<evidence type="ECO:0000313" key="8">
    <source>
        <dbReference type="EMBL" id="MDY7219395.1"/>
    </source>
</evidence>
<evidence type="ECO:0000256" key="1">
    <source>
        <dbReference type="ARBA" id="ARBA00004442"/>
    </source>
</evidence>
<feature type="chain" id="PRO_5047455683" evidence="6">
    <location>
        <begin position="21"/>
        <end position="290"/>
    </location>
</feature>
<dbReference type="InterPro" id="IPR036737">
    <property type="entry name" value="OmpA-like_sf"/>
</dbReference>
<sequence length="290" mass="31759">MKKFHALAVALSTAVLAACASGPVDPNAEVSFPELSSTHLKTGAFIEPEVFARIHPGLDRDQVRLILGNPHFNEGLIPKDTWNYVFNLRTGQGSEYISCQYQVQYAKVEPQARPNPVNFSEQVATRQSLMVAEHWASPTCEALVRSSVSEEQGQQAQTELDVLELEADALFAFGRSGLDSITAAGRRSLAEMMQQINQNYVDVEGIHVVGHTDRIGSAASNQVLSQKRAETVANYLATNGIARDLITTEGRGLTEPVVQCNDQQSRAELIQCLQPNRRVTLEITAVRASQ</sequence>
<gene>
    <name evidence="8" type="ORF">TOI97_07415</name>
</gene>
<evidence type="ECO:0000256" key="4">
    <source>
        <dbReference type="ARBA" id="ARBA00023237"/>
    </source>
</evidence>
<dbReference type="EMBL" id="JAXIVU010000008">
    <property type="protein sequence ID" value="MDY7219395.1"/>
    <property type="molecule type" value="Genomic_DNA"/>
</dbReference>
<evidence type="ECO:0000256" key="2">
    <source>
        <dbReference type="ARBA" id="ARBA00022729"/>
    </source>
</evidence>